<sequence>MEEGSCRAAAAAAAVLPDELIVEILARLPAKSLCRFKCVSRAWRSLISDPANRRRFAHTLSGLFFPRPYGSRPAWDFIGLSMSSVSPPPPGVDTALSFLPPTCGEMELLDSCNGLLLLCCTGNIHESPSPPPFYVVCNPATGEWVTLPQPSHVPGLVGYSTKVPYFEFQETDDVHRKFFPYVPLYSRALPSSSLN</sequence>
<protein>
    <recommendedName>
        <fullName evidence="1">F-box domain-containing protein</fullName>
    </recommendedName>
</protein>
<dbReference type="InParanoid" id="A0A1Z5R5V5"/>
<reference evidence="2 3" key="1">
    <citation type="journal article" date="2009" name="Nature">
        <title>The Sorghum bicolor genome and the diversification of grasses.</title>
        <authorList>
            <person name="Paterson A.H."/>
            <person name="Bowers J.E."/>
            <person name="Bruggmann R."/>
            <person name="Dubchak I."/>
            <person name="Grimwood J."/>
            <person name="Gundlach H."/>
            <person name="Haberer G."/>
            <person name="Hellsten U."/>
            <person name="Mitros T."/>
            <person name="Poliakov A."/>
            <person name="Schmutz J."/>
            <person name="Spannagl M."/>
            <person name="Tang H."/>
            <person name="Wang X."/>
            <person name="Wicker T."/>
            <person name="Bharti A.K."/>
            <person name="Chapman J."/>
            <person name="Feltus F.A."/>
            <person name="Gowik U."/>
            <person name="Grigoriev I.V."/>
            <person name="Lyons E."/>
            <person name="Maher C.A."/>
            <person name="Martis M."/>
            <person name="Narechania A."/>
            <person name="Otillar R.P."/>
            <person name="Penning B.W."/>
            <person name="Salamov A.A."/>
            <person name="Wang Y."/>
            <person name="Zhang L."/>
            <person name="Carpita N.C."/>
            <person name="Freeling M."/>
            <person name="Gingle A.R."/>
            <person name="Hash C.T."/>
            <person name="Keller B."/>
            <person name="Klein P."/>
            <person name="Kresovich S."/>
            <person name="McCann M.C."/>
            <person name="Ming R."/>
            <person name="Peterson D.G."/>
            <person name="Mehboob-ur-Rahman"/>
            <person name="Ware D."/>
            <person name="Westhoff P."/>
            <person name="Mayer K.F."/>
            <person name="Messing J."/>
            <person name="Rokhsar D.S."/>
        </authorList>
    </citation>
    <scope>NUCLEOTIDE SEQUENCE [LARGE SCALE GENOMIC DNA]</scope>
    <source>
        <strain evidence="3">cv. BTx623</strain>
    </source>
</reference>
<dbReference type="OMA" id="CTGNIHE"/>
<dbReference type="SUPFAM" id="SSF81383">
    <property type="entry name" value="F-box domain"/>
    <property type="match status" value="1"/>
</dbReference>
<dbReference type="CDD" id="cd22157">
    <property type="entry name" value="F-box_AtFBW1-like"/>
    <property type="match status" value="1"/>
</dbReference>
<keyword evidence="3" id="KW-1185">Reference proteome</keyword>
<dbReference type="PANTHER" id="PTHR35546:SF80">
    <property type="entry name" value="F-BOX DOMAIN CONTAINING PROTEIN EXPRESSED"/>
    <property type="match status" value="1"/>
</dbReference>
<dbReference type="STRING" id="4558.A0A1Z5R5V5"/>
<dbReference type="EMBL" id="CM000767">
    <property type="protein sequence ID" value="OQU78835.1"/>
    <property type="molecule type" value="Genomic_DNA"/>
</dbReference>
<dbReference type="InterPro" id="IPR055290">
    <property type="entry name" value="At3g26010-like"/>
</dbReference>
<dbReference type="InterPro" id="IPR036047">
    <property type="entry name" value="F-box-like_dom_sf"/>
</dbReference>
<evidence type="ECO:0000259" key="1">
    <source>
        <dbReference type="PROSITE" id="PS50181"/>
    </source>
</evidence>
<gene>
    <name evidence="2" type="ORF">SORBI_3008G056350</name>
</gene>
<dbReference type="eggNOG" id="ENOG502QWH8">
    <property type="taxonomic scope" value="Eukaryota"/>
</dbReference>
<dbReference type="Gene3D" id="1.20.1280.50">
    <property type="match status" value="1"/>
</dbReference>
<dbReference type="Proteomes" id="UP000000768">
    <property type="component" value="Chromosome 8"/>
</dbReference>
<proteinExistence type="predicted"/>
<reference evidence="3" key="2">
    <citation type="journal article" date="2018" name="Plant J.">
        <title>The Sorghum bicolor reference genome: improved assembly, gene annotations, a transcriptome atlas, and signatures of genome organization.</title>
        <authorList>
            <person name="McCormick R.F."/>
            <person name="Truong S.K."/>
            <person name="Sreedasyam A."/>
            <person name="Jenkins J."/>
            <person name="Shu S."/>
            <person name="Sims D."/>
            <person name="Kennedy M."/>
            <person name="Amirebrahimi M."/>
            <person name="Weers B.D."/>
            <person name="McKinley B."/>
            <person name="Mattison A."/>
            <person name="Morishige D.T."/>
            <person name="Grimwood J."/>
            <person name="Schmutz J."/>
            <person name="Mullet J.E."/>
        </authorList>
    </citation>
    <scope>NUCLEOTIDE SEQUENCE [LARGE SCALE GENOMIC DNA]</scope>
    <source>
        <strain evidence="3">cv. BTx623</strain>
    </source>
</reference>
<dbReference type="SMART" id="SM00256">
    <property type="entry name" value="FBOX"/>
    <property type="match status" value="1"/>
</dbReference>
<evidence type="ECO:0000313" key="2">
    <source>
        <dbReference type="EMBL" id="OQU78835.1"/>
    </source>
</evidence>
<organism evidence="2 3">
    <name type="scientific">Sorghum bicolor</name>
    <name type="common">Sorghum</name>
    <name type="synonym">Sorghum vulgare</name>
    <dbReference type="NCBI Taxonomy" id="4558"/>
    <lineage>
        <taxon>Eukaryota</taxon>
        <taxon>Viridiplantae</taxon>
        <taxon>Streptophyta</taxon>
        <taxon>Embryophyta</taxon>
        <taxon>Tracheophyta</taxon>
        <taxon>Spermatophyta</taxon>
        <taxon>Magnoliopsida</taxon>
        <taxon>Liliopsida</taxon>
        <taxon>Poales</taxon>
        <taxon>Poaceae</taxon>
        <taxon>PACMAD clade</taxon>
        <taxon>Panicoideae</taxon>
        <taxon>Andropogonodae</taxon>
        <taxon>Andropogoneae</taxon>
        <taxon>Sorghinae</taxon>
        <taxon>Sorghum</taxon>
    </lineage>
</organism>
<evidence type="ECO:0000313" key="3">
    <source>
        <dbReference type="Proteomes" id="UP000000768"/>
    </source>
</evidence>
<dbReference type="InterPro" id="IPR001810">
    <property type="entry name" value="F-box_dom"/>
</dbReference>
<dbReference type="Pfam" id="PF00646">
    <property type="entry name" value="F-box"/>
    <property type="match status" value="1"/>
</dbReference>
<name>A0A1Z5R5V5_SORBI</name>
<accession>A0A1Z5R5V5</accession>
<dbReference type="AlphaFoldDB" id="A0A1Z5R5V5"/>
<dbReference type="Gramene" id="OQU78835">
    <property type="protein sequence ID" value="OQU78835"/>
    <property type="gene ID" value="SORBI_3008G056350"/>
</dbReference>
<dbReference type="PROSITE" id="PS50181">
    <property type="entry name" value="FBOX"/>
    <property type="match status" value="1"/>
</dbReference>
<feature type="domain" description="F-box" evidence="1">
    <location>
        <begin position="10"/>
        <end position="59"/>
    </location>
</feature>
<dbReference type="PANTHER" id="PTHR35546">
    <property type="entry name" value="F-BOX PROTEIN INTERACTION DOMAIN PROTEIN-RELATED"/>
    <property type="match status" value="1"/>
</dbReference>